<evidence type="ECO:0000256" key="8">
    <source>
        <dbReference type="ARBA" id="ARBA00022989"/>
    </source>
</evidence>
<feature type="transmembrane region" description="Helical" evidence="10">
    <location>
        <begin position="12"/>
        <end position="31"/>
    </location>
</feature>
<reference evidence="11 12" key="1">
    <citation type="submission" date="2022-10" db="EMBL/GenBank/DDBJ databases">
        <title>Chitinophaga nivalis PC15 sp. nov., isolated from Pyeongchang county, South Korea.</title>
        <authorList>
            <person name="Trinh H.N."/>
        </authorList>
    </citation>
    <scope>NUCLEOTIDE SEQUENCE [LARGE SCALE GENOMIC DNA]</scope>
    <source>
        <strain evidence="11 12">PC14</strain>
    </source>
</reference>
<evidence type="ECO:0000256" key="5">
    <source>
        <dbReference type="ARBA" id="ARBA00022448"/>
    </source>
</evidence>
<keyword evidence="8 10" id="KW-1133">Transmembrane helix</keyword>
<feature type="transmembrane region" description="Helical" evidence="10">
    <location>
        <begin position="38"/>
        <end position="56"/>
    </location>
</feature>
<dbReference type="InterPro" id="IPR006419">
    <property type="entry name" value="NMN_transpt_PnuC"/>
</dbReference>
<dbReference type="EMBL" id="JAPDNS010000002">
    <property type="protein sequence ID" value="MCW3487879.1"/>
    <property type="molecule type" value="Genomic_DNA"/>
</dbReference>
<dbReference type="RefSeq" id="WP_264734685.1">
    <property type="nucleotide sequence ID" value="NZ_JAPDNR010000001.1"/>
</dbReference>
<evidence type="ECO:0000256" key="7">
    <source>
        <dbReference type="ARBA" id="ARBA00022692"/>
    </source>
</evidence>
<evidence type="ECO:0000256" key="1">
    <source>
        <dbReference type="ARBA" id="ARBA00002672"/>
    </source>
</evidence>
<evidence type="ECO:0000256" key="6">
    <source>
        <dbReference type="ARBA" id="ARBA00022475"/>
    </source>
</evidence>
<gene>
    <name evidence="11" type="primary">pnuC</name>
    <name evidence="11" type="ORF">OL497_28565</name>
</gene>
<keyword evidence="9 10" id="KW-0472">Membrane</keyword>
<evidence type="ECO:0000256" key="4">
    <source>
        <dbReference type="ARBA" id="ARBA00017522"/>
    </source>
</evidence>
<evidence type="ECO:0000256" key="9">
    <source>
        <dbReference type="ARBA" id="ARBA00023136"/>
    </source>
</evidence>
<name>A0ABT3IV70_9BACT</name>
<comment type="similarity">
    <text evidence="3">Belongs to the nicotinamide ribonucleoside (NR) uptake permease (TC 4.B.1) family.</text>
</comment>
<dbReference type="PANTHER" id="PTHR36122">
    <property type="entry name" value="NICOTINAMIDE RIBOSIDE TRANSPORTER PNUC"/>
    <property type="match status" value="1"/>
</dbReference>
<dbReference type="Pfam" id="PF04973">
    <property type="entry name" value="NMN_transporter"/>
    <property type="match status" value="1"/>
</dbReference>
<accession>A0ABT3IV70</accession>
<sequence>MNELYQGLLAGLHQMTALEAIAVIFAVLSVIFQKQNNILVYPTGIVSTGIYTYLLSREHFKLYADATLNAYYLVMSVYGWIYWARKKGPQQPVTPITRSSRRELVTAVVITVAGWALFYTLLRNFSDSNVPVMDAFVSASACAGMWLLAKRKVENWILLNISNFVAVPLLFYKQLYLTALLTIFLFIIAIFGYLSWRKTVQQREIARS</sequence>
<keyword evidence="7 10" id="KW-0812">Transmembrane</keyword>
<comment type="subcellular location">
    <subcellularLocation>
        <location evidence="2">Cell membrane</location>
        <topology evidence="2">Multi-pass membrane protein</topology>
    </subcellularLocation>
</comment>
<evidence type="ECO:0000313" key="12">
    <source>
        <dbReference type="Proteomes" id="UP001207742"/>
    </source>
</evidence>
<evidence type="ECO:0000256" key="3">
    <source>
        <dbReference type="ARBA" id="ARBA00006669"/>
    </source>
</evidence>
<dbReference type="Proteomes" id="UP001207742">
    <property type="component" value="Unassembled WGS sequence"/>
</dbReference>
<proteinExistence type="inferred from homology"/>
<comment type="caution">
    <text evidence="11">The sequence shown here is derived from an EMBL/GenBank/DDBJ whole genome shotgun (WGS) entry which is preliminary data.</text>
</comment>
<keyword evidence="6" id="KW-1003">Cell membrane</keyword>
<evidence type="ECO:0000256" key="2">
    <source>
        <dbReference type="ARBA" id="ARBA00004651"/>
    </source>
</evidence>
<protein>
    <recommendedName>
        <fullName evidence="4">Nicotinamide riboside transporter PnuC</fullName>
    </recommendedName>
</protein>
<keyword evidence="5" id="KW-0813">Transport</keyword>
<feature type="transmembrane region" description="Helical" evidence="10">
    <location>
        <begin position="62"/>
        <end position="83"/>
    </location>
</feature>
<dbReference type="NCBIfam" id="TIGR01528">
    <property type="entry name" value="NMN_trans_PnuC"/>
    <property type="match status" value="1"/>
</dbReference>
<feature type="transmembrane region" description="Helical" evidence="10">
    <location>
        <begin position="178"/>
        <end position="196"/>
    </location>
</feature>
<evidence type="ECO:0000256" key="10">
    <source>
        <dbReference type="SAM" id="Phobius"/>
    </source>
</evidence>
<keyword evidence="12" id="KW-1185">Reference proteome</keyword>
<organism evidence="11 12">
    <name type="scientific">Chitinophaga nivalis</name>
    <dbReference type="NCBI Taxonomy" id="2991709"/>
    <lineage>
        <taxon>Bacteria</taxon>
        <taxon>Pseudomonadati</taxon>
        <taxon>Bacteroidota</taxon>
        <taxon>Chitinophagia</taxon>
        <taxon>Chitinophagales</taxon>
        <taxon>Chitinophagaceae</taxon>
        <taxon>Chitinophaga</taxon>
    </lineage>
</organism>
<comment type="function">
    <text evidence="1">Required for nicotinamide riboside transport across the inner membrane.</text>
</comment>
<evidence type="ECO:0000313" key="11">
    <source>
        <dbReference type="EMBL" id="MCW3487879.1"/>
    </source>
</evidence>
<feature type="transmembrane region" description="Helical" evidence="10">
    <location>
        <begin position="104"/>
        <end position="122"/>
    </location>
</feature>
<dbReference type="PANTHER" id="PTHR36122:SF2">
    <property type="entry name" value="NICOTINAMIDE RIBOSIDE TRANSPORTER PNUC"/>
    <property type="match status" value="1"/>
</dbReference>